<gene>
    <name evidence="2" type="ORF">K466DRAFT_592959</name>
</gene>
<accession>A0A5C3NLQ7</accession>
<evidence type="ECO:0000313" key="3">
    <source>
        <dbReference type="Proteomes" id="UP000308197"/>
    </source>
</evidence>
<organism evidence="2 3">
    <name type="scientific">Polyporus arcularius HHB13444</name>
    <dbReference type="NCBI Taxonomy" id="1314778"/>
    <lineage>
        <taxon>Eukaryota</taxon>
        <taxon>Fungi</taxon>
        <taxon>Dikarya</taxon>
        <taxon>Basidiomycota</taxon>
        <taxon>Agaricomycotina</taxon>
        <taxon>Agaricomycetes</taxon>
        <taxon>Polyporales</taxon>
        <taxon>Polyporaceae</taxon>
        <taxon>Polyporus</taxon>
    </lineage>
</organism>
<keyword evidence="3" id="KW-1185">Reference proteome</keyword>
<sequence>MPAWPSGIEKSSSALLRRSQPPRPVSSARHRAWMPQLRVPDVHAQGSVDATRLPVWTTTSYSCSGEQRWGQRVVRTEAAVRSRSTLSQLIRRRPIAHRPASGGDGYVEYQESPRLQCVPVPRFVLPHPLSAD</sequence>
<evidence type="ECO:0000256" key="1">
    <source>
        <dbReference type="SAM" id="MobiDB-lite"/>
    </source>
</evidence>
<dbReference type="InParanoid" id="A0A5C3NLQ7"/>
<dbReference type="AlphaFoldDB" id="A0A5C3NLQ7"/>
<evidence type="ECO:0000313" key="2">
    <source>
        <dbReference type="EMBL" id="TFK77932.1"/>
    </source>
</evidence>
<dbReference type="EMBL" id="ML212984">
    <property type="protein sequence ID" value="TFK77932.1"/>
    <property type="molecule type" value="Genomic_DNA"/>
</dbReference>
<reference evidence="2 3" key="1">
    <citation type="journal article" date="2019" name="Nat. Ecol. Evol.">
        <title>Megaphylogeny resolves global patterns of mushroom evolution.</title>
        <authorList>
            <person name="Varga T."/>
            <person name="Krizsan K."/>
            <person name="Foldi C."/>
            <person name="Dima B."/>
            <person name="Sanchez-Garcia M."/>
            <person name="Sanchez-Ramirez S."/>
            <person name="Szollosi G.J."/>
            <person name="Szarkandi J.G."/>
            <person name="Papp V."/>
            <person name="Albert L."/>
            <person name="Andreopoulos W."/>
            <person name="Angelini C."/>
            <person name="Antonin V."/>
            <person name="Barry K.W."/>
            <person name="Bougher N.L."/>
            <person name="Buchanan P."/>
            <person name="Buyck B."/>
            <person name="Bense V."/>
            <person name="Catcheside P."/>
            <person name="Chovatia M."/>
            <person name="Cooper J."/>
            <person name="Damon W."/>
            <person name="Desjardin D."/>
            <person name="Finy P."/>
            <person name="Geml J."/>
            <person name="Haridas S."/>
            <person name="Hughes K."/>
            <person name="Justo A."/>
            <person name="Karasinski D."/>
            <person name="Kautmanova I."/>
            <person name="Kiss B."/>
            <person name="Kocsube S."/>
            <person name="Kotiranta H."/>
            <person name="LaButti K.M."/>
            <person name="Lechner B.E."/>
            <person name="Liimatainen K."/>
            <person name="Lipzen A."/>
            <person name="Lukacs Z."/>
            <person name="Mihaltcheva S."/>
            <person name="Morgado L.N."/>
            <person name="Niskanen T."/>
            <person name="Noordeloos M.E."/>
            <person name="Ohm R.A."/>
            <person name="Ortiz-Santana B."/>
            <person name="Ovrebo C."/>
            <person name="Racz N."/>
            <person name="Riley R."/>
            <person name="Savchenko A."/>
            <person name="Shiryaev A."/>
            <person name="Soop K."/>
            <person name="Spirin V."/>
            <person name="Szebenyi C."/>
            <person name="Tomsovsky M."/>
            <person name="Tulloss R.E."/>
            <person name="Uehling J."/>
            <person name="Grigoriev I.V."/>
            <person name="Vagvolgyi C."/>
            <person name="Papp T."/>
            <person name="Martin F.M."/>
            <person name="Miettinen O."/>
            <person name="Hibbett D.S."/>
            <person name="Nagy L.G."/>
        </authorList>
    </citation>
    <scope>NUCLEOTIDE SEQUENCE [LARGE SCALE GENOMIC DNA]</scope>
    <source>
        <strain evidence="2 3">HHB13444</strain>
    </source>
</reference>
<protein>
    <submittedName>
        <fullName evidence="2">Uncharacterized protein</fullName>
    </submittedName>
</protein>
<name>A0A5C3NLQ7_9APHY</name>
<dbReference type="Proteomes" id="UP000308197">
    <property type="component" value="Unassembled WGS sequence"/>
</dbReference>
<proteinExistence type="predicted"/>
<feature type="region of interest" description="Disordered" evidence="1">
    <location>
        <begin position="1"/>
        <end position="32"/>
    </location>
</feature>